<evidence type="ECO:0000313" key="5">
    <source>
        <dbReference type="Proteomes" id="UP000218238"/>
    </source>
</evidence>
<dbReference type="InterPro" id="IPR001910">
    <property type="entry name" value="Inosine/uridine_hydrolase_dom"/>
</dbReference>
<dbReference type="Pfam" id="PF01156">
    <property type="entry name" value="IU_nuc_hydro"/>
    <property type="match status" value="1"/>
</dbReference>
<keyword evidence="2" id="KW-0326">Glycosidase</keyword>
<dbReference type="InterPro" id="IPR036452">
    <property type="entry name" value="Ribo_hydro-like"/>
</dbReference>
<keyword evidence="1" id="KW-0378">Hydrolase</keyword>
<dbReference type="SUPFAM" id="SSF53590">
    <property type="entry name" value="Nucleoside hydrolase"/>
    <property type="match status" value="1"/>
</dbReference>
<keyword evidence="5" id="KW-1185">Reference proteome</keyword>
<dbReference type="GO" id="GO:0005829">
    <property type="term" value="C:cytosol"/>
    <property type="evidence" value="ECO:0007669"/>
    <property type="project" value="TreeGrafter"/>
</dbReference>
<organism evidence="4 5">
    <name type="scientific">Brunnivagina elsteri CCALA 953</name>
    <dbReference type="NCBI Taxonomy" id="987040"/>
    <lineage>
        <taxon>Bacteria</taxon>
        <taxon>Bacillati</taxon>
        <taxon>Cyanobacteriota</taxon>
        <taxon>Cyanophyceae</taxon>
        <taxon>Nostocales</taxon>
        <taxon>Calotrichaceae</taxon>
        <taxon>Brunnivagina</taxon>
    </lineage>
</organism>
<dbReference type="Gene3D" id="3.90.245.10">
    <property type="entry name" value="Ribonucleoside hydrolase-like"/>
    <property type="match status" value="1"/>
</dbReference>
<dbReference type="Proteomes" id="UP000218238">
    <property type="component" value="Unassembled WGS sequence"/>
</dbReference>
<evidence type="ECO:0000313" key="4">
    <source>
        <dbReference type="EMBL" id="PAX48931.1"/>
    </source>
</evidence>
<reference evidence="4 5" key="1">
    <citation type="submission" date="2017-08" db="EMBL/GenBank/DDBJ databases">
        <title>Draft genome sequence of filamentous cyanobacterium Calothrix elsteri CCALA 953.</title>
        <authorList>
            <person name="Gagunashvili A.N."/>
            <person name="Elster J."/>
            <person name="Andresson O.S."/>
        </authorList>
    </citation>
    <scope>NUCLEOTIDE SEQUENCE [LARGE SCALE GENOMIC DNA]</scope>
    <source>
        <strain evidence="4 5">CCALA 953</strain>
    </source>
</reference>
<dbReference type="EMBL" id="NTFS01000554">
    <property type="protein sequence ID" value="PAX48931.1"/>
    <property type="molecule type" value="Genomic_DNA"/>
</dbReference>
<dbReference type="GO" id="GO:0008477">
    <property type="term" value="F:purine nucleosidase activity"/>
    <property type="evidence" value="ECO:0007669"/>
    <property type="project" value="TreeGrafter"/>
</dbReference>
<name>A0A2A2TBM1_9CYAN</name>
<dbReference type="GO" id="GO:0006152">
    <property type="term" value="P:purine nucleoside catabolic process"/>
    <property type="evidence" value="ECO:0007669"/>
    <property type="project" value="TreeGrafter"/>
</dbReference>
<sequence length="317" mass="35558">MSHPLNITKHSLEEFKPRSNASKLPIWIDTDPACGQSATNDVDDCWALMMALRSPELDLRGISTTFGNTKGETALQVARQVFGHLGGAARTPIYEGSHDQGSPEWKSTQASEAIASILHREKLTIIAQGPLTNIATVIINYPNLVKNIDRIVIVAGKRPGDLFHPGEQWCFHFRDFNIRKDTPAAKIVLDSGIPLVLTPFELATKVTIMRSDLDKLASGDEAAQWLRQVSQPWMSFWEDNLHKQGFHPFDALAVGYVTMPELFNCEILPARIGFSIFLEPFGLGHDLEVSQDIKGQQVYYCSDVDRRFKDRLIERLM</sequence>
<dbReference type="PANTHER" id="PTHR12304">
    <property type="entry name" value="INOSINE-URIDINE PREFERRING NUCLEOSIDE HYDROLASE"/>
    <property type="match status" value="1"/>
</dbReference>
<evidence type="ECO:0000256" key="1">
    <source>
        <dbReference type="ARBA" id="ARBA00022801"/>
    </source>
</evidence>
<comment type="caution">
    <text evidence="4">The sequence shown here is derived from an EMBL/GenBank/DDBJ whole genome shotgun (WGS) entry which is preliminary data.</text>
</comment>
<evidence type="ECO:0000259" key="3">
    <source>
        <dbReference type="Pfam" id="PF01156"/>
    </source>
</evidence>
<feature type="domain" description="Inosine/uridine-preferring nucleoside hydrolase" evidence="3">
    <location>
        <begin position="26"/>
        <end position="267"/>
    </location>
</feature>
<accession>A0A2A2TBM1</accession>
<dbReference type="AlphaFoldDB" id="A0A2A2TBM1"/>
<dbReference type="InterPro" id="IPR023186">
    <property type="entry name" value="IUNH"/>
</dbReference>
<proteinExistence type="predicted"/>
<dbReference type="PANTHER" id="PTHR12304:SF4">
    <property type="entry name" value="URIDINE NUCLEOSIDASE"/>
    <property type="match status" value="1"/>
</dbReference>
<gene>
    <name evidence="4" type="ORF">CK510_28205</name>
</gene>
<evidence type="ECO:0000256" key="2">
    <source>
        <dbReference type="ARBA" id="ARBA00023295"/>
    </source>
</evidence>
<protein>
    <recommendedName>
        <fullName evidence="3">Inosine/uridine-preferring nucleoside hydrolase domain-containing protein</fullName>
    </recommendedName>
</protein>